<comment type="caution">
    <text evidence="1">The sequence shown here is derived from an EMBL/GenBank/DDBJ whole genome shotgun (WGS) entry which is preliminary data.</text>
</comment>
<dbReference type="Proteomes" id="UP000831701">
    <property type="component" value="Chromosome 23"/>
</dbReference>
<keyword evidence="2" id="KW-1185">Reference proteome</keyword>
<dbReference type="EMBL" id="CM041553">
    <property type="protein sequence ID" value="KAI3352554.1"/>
    <property type="molecule type" value="Genomic_DNA"/>
</dbReference>
<evidence type="ECO:0000313" key="1">
    <source>
        <dbReference type="EMBL" id="KAI3352554.1"/>
    </source>
</evidence>
<reference evidence="1" key="1">
    <citation type="submission" date="2022-04" db="EMBL/GenBank/DDBJ databases">
        <title>Jade perch genome.</title>
        <authorList>
            <person name="Chao B."/>
        </authorList>
    </citation>
    <scope>NUCLEOTIDE SEQUENCE</scope>
    <source>
        <strain evidence="1">CB-2022</strain>
    </source>
</reference>
<accession>A0ACB8VAR1</accession>
<protein>
    <submittedName>
        <fullName evidence="1">Uncharacterized protein</fullName>
    </submittedName>
</protein>
<gene>
    <name evidence="1" type="ORF">L3Q82_005499</name>
</gene>
<sequence>MLMDVFVEWIDVKFSVIPISCEYQLLNNERHDRHGGERRSQTDPGRVDKQAVRLQDPERRTETPPEPPALPGHEVRPGHLPLLPGVRGAAGAGGGADVHRLRPGGAAGASAGAAPAGPGLRGSRRAAQQEEEEEEGGDMAEDKENQSPSRQSRKRRGKASEAPDFLPSKRARLEPGEERYAAPLGSCRAGAGDSLSALSLNRVIPAF</sequence>
<evidence type="ECO:0000313" key="2">
    <source>
        <dbReference type="Proteomes" id="UP000831701"/>
    </source>
</evidence>
<proteinExistence type="predicted"/>
<organism evidence="1 2">
    <name type="scientific">Scortum barcoo</name>
    <name type="common">barcoo grunter</name>
    <dbReference type="NCBI Taxonomy" id="214431"/>
    <lineage>
        <taxon>Eukaryota</taxon>
        <taxon>Metazoa</taxon>
        <taxon>Chordata</taxon>
        <taxon>Craniata</taxon>
        <taxon>Vertebrata</taxon>
        <taxon>Euteleostomi</taxon>
        <taxon>Actinopterygii</taxon>
        <taxon>Neopterygii</taxon>
        <taxon>Teleostei</taxon>
        <taxon>Neoteleostei</taxon>
        <taxon>Acanthomorphata</taxon>
        <taxon>Eupercaria</taxon>
        <taxon>Centrarchiformes</taxon>
        <taxon>Terapontoidei</taxon>
        <taxon>Terapontidae</taxon>
        <taxon>Scortum</taxon>
    </lineage>
</organism>
<name>A0ACB8VAR1_9TELE</name>